<evidence type="ECO:0000256" key="6">
    <source>
        <dbReference type="ARBA" id="ARBA00023136"/>
    </source>
</evidence>
<keyword evidence="4 7" id="KW-0812">Transmembrane</keyword>
<gene>
    <name evidence="9" type="ORF">HOP40_27895</name>
</gene>
<feature type="domain" description="ABC transmembrane type-1" evidence="8">
    <location>
        <begin position="83"/>
        <end position="279"/>
    </location>
</feature>
<keyword evidence="6 7" id="KW-0472">Membrane</keyword>
<feature type="transmembrane region" description="Helical" evidence="7">
    <location>
        <begin position="257"/>
        <end position="282"/>
    </location>
</feature>
<evidence type="ECO:0000256" key="5">
    <source>
        <dbReference type="ARBA" id="ARBA00022989"/>
    </source>
</evidence>
<evidence type="ECO:0000256" key="4">
    <source>
        <dbReference type="ARBA" id="ARBA00022692"/>
    </source>
</evidence>
<protein>
    <submittedName>
        <fullName evidence="9">ABC transporter permease subunit</fullName>
    </submittedName>
</protein>
<feature type="transmembrane region" description="Helical" evidence="7">
    <location>
        <begin position="154"/>
        <end position="174"/>
    </location>
</feature>
<comment type="subcellular location">
    <subcellularLocation>
        <location evidence="1 7">Cell membrane</location>
        <topology evidence="1 7">Multi-pass membrane protein</topology>
    </subcellularLocation>
</comment>
<evidence type="ECO:0000259" key="8">
    <source>
        <dbReference type="PROSITE" id="PS50928"/>
    </source>
</evidence>
<dbReference type="EMBL" id="CP053564">
    <property type="protein sequence ID" value="QJY50975.1"/>
    <property type="molecule type" value="Genomic_DNA"/>
</dbReference>
<sequence length="290" mass="29652">MSAGRVRTAVSAVVAFALLVGLWELAKAVLPDAGVSIGGTRVLPRTDDAAMPHVWTVLARLGEPEVAGAAAQRTVGEAVASGALFTLGLALGGLLIGGVLGALLALGMARSGLLERALLPWVVLSQTVPLIAIAPLVAGWGGKIAVFGQPWQPWASVMVISSYLAFFPIAVGALRGLTSPRRADLELFRALACGWWTTLLRLRLPAAVPHLVPAVRLAAAAAVVGAIVAEISTGTRGGVGRLIIEYAQSATGDPSRMYTAILGAAVLGLVAAGAVGLLDLALRRYRGNVA</sequence>
<keyword evidence="3" id="KW-1003">Cell membrane</keyword>
<dbReference type="GO" id="GO:0005886">
    <property type="term" value="C:plasma membrane"/>
    <property type="evidence" value="ECO:0007669"/>
    <property type="project" value="UniProtKB-SubCell"/>
</dbReference>
<dbReference type="PANTHER" id="PTHR30151:SF41">
    <property type="entry name" value="ABC TRANSPORTER PERMEASE PROTEIN"/>
    <property type="match status" value="1"/>
</dbReference>
<proteinExistence type="inferred from homology"/>
<dbReference type="KEGG" id="pbro:HOP40_27895"/>
<evidence type="ECO:0000256" key="1">
    <source>
        <dbReference type="ARBA" id="ARBA00004651"/>
    </source>
</evidence>
<dbReference type="InterPro" id="IPR000515">
    <property type="entry name" value="MetI-like"/>
</dbReference>
<dbReference type="Pfam" id="PF00528">
    <property type="entry name" value="BPD_transp_1"/>
    <property type="match status" value="1"/>
</dbReference>
<comment type="similarity">
    <text evidence="7">Belongs to the binding-protein-dependent transport system permease family.</text>
</comment>
<dbReference type="Proteomes" id="UP000505377">
    <property type="component" value="Chromosome"/>
</dbReference>
<dbReference type="Gene3D" id="1.10.3720.10">
    <property type="entry name" value="MetI-like"/>
    <property type="match status" value="1"/>
</dbReference>
<organism evidence="9 10">
    <name type="scientific">Pseudonocardia broussonetiae</name>
    <dbReference type="NCBI Taxonomy" id="2736640"/>
    <lineage>
        <taxon>Bacteria</taxon>
        <taxon>Bacillati</taxon>
        <taxon>Actinomycetota</taxon>
        <taxon>Actinomycetes</taxon>
        <taxon>Pseudonocardiales</taxon>
        <taxon>Pseudonocardiaceae</taxon>
        <taxon>Pseudonocardia</taxon>
    </lineage>
</organism>
<name>A0A6M6JU92_9PSEU</name>
<reference evidence="9 10" key="1">
    <citation type="submission" date="2020-05" db="EMBL/GenBank/DDBJ databases">
        <authorList>
            <person name="Mo P."/>
        </authorList>
    </citation>
    <scope>NUCLEOTIDE SEQUENCE [LARGE SCALE GENOMIC DNA]</scope>
    <source>
        <strain evidence="9 10">Gen01</strain>
    </source>
</reference>
<dbReference type="PROSITE" id="PS50928">
    <property type="entry name" value="ABC_TM1"/>
    <property type="match status" value="1"/>
</dbReference>
<evidence type="ECO:0000256" key="7">
    <source>
        <dbReference type="RuleBase" id="RU363032"/>
    </source>
</evidence>
<evidence type="ECO:0000313" key="10">
    <source>
        <dbReference type="Proteomes" id="UP000505377"/>
    </source>
</evidence>
<dbReference type="InterPro" id="IPR035906">
    <property type="entry name" value="MetI-like_sf"/>
</dbReference>
<keyword evidence="10" id="KW-1185">Reference proteome</keyword>
<evidence type="ECO:0000256" key="3">
    <source>
        <dbReference type="ARBA" id="ARBA00022475"/>
    </source>
</evidence>
<accession>A0A6M6JU92</accession>
<evidence type="ECO:0000313" key="9">
    <source>
        <dbReference type="EMBL" id="QJY50975.1"/>
    </source>
</evidence>
<dbReference type="PANTHER" id="PTHR30151">
    <property type="entry name" value="ALKANE SULFONATE ABC TRANSPORTER-RELATED, MEMBRANE SUBUNIT"/>
    <property type="match status" value="1"/>
</dbReference>
<feature type="transmembrane region" description="Helical" evidence="7">
    <location>
        <begin position="118"/>
        <end position="142"/>
    </location>
</feature>
<keyword evidence="5 7" id="KW-1133">Transmembrane helix</keyword>
<dbReference type="SUPFAM" id="SSF161098">
    <property type="entry name" value="MetI-like"/>
    <property type="match status" value="1"/>
</dbReference>
<feature type="transmembrane region" description="Helical" evidence="7">
    <location>
        <begin position="83"/>
        <end position="106"/>
    </location>
</feature>
<dbReference type="GO" id="GO:0055085">
    <property type="term" value="P:transmembrane transport"/>
    <property type="evidence" value="ECO:0007669"/>
    <property type="project" value="InterPro"/>
</dbReference>
<keyword evidence="2 7" id="KW-0813">Transport</keyword>
<dbReference type="AlphaFoldDB" id="A0A6M6JU92"/>
<evidence type="ECO:0000256" key="2">
    <source>
        <dbReference type="ARBA" id="ARBA00022448"/>
    </source>
</evidence>